<dbReference type="EMBL" id="KN832978">
    <property type="protein sequence ID" value="KIM87770.1"/>
    <property type="molecule type" value="Genomic_DNA"/>
</dbReference>
<reference evidence="1 2" key="1">
    <citation type="submission" date="2014-04" db="EMBL/GenBank/DDBJ databases">
        <authorList>
            <consortium name="DOE Joint Genome Institute"/>
            <person name="Kuo A."/>
            <person name="Tarkka M."/>
            <person name="Buscot F."/>
            <person name="Kohler A."/>
            <person name="Nagy L.G."/>
            <person name="Floudas D."/>
            <person name="Copeland A."/>
            <person name="Barry K.W."/>
            <person name="Cichocki N."/>
            <person name="Veneault-Fourrey C."/>
            <person name="LaButti K."/>
            <person name="Lindquist E.A."/>
            <person name="Lipzen A."/>
            <person name="Lundell T."/>
            <person name="Morin E."/>
            <person name="Murat C."/>
            <person name="Sun H."/>
            <person name="Tunlid A."/>
            <person name="Henrissat B."/>
            <person name="Grigoriev I.V."/>
            <person name="Hibbett D.S."/>
            <person name="Martin F."/>
            <person name="Nordberg H.P."/>
            <person name="Cantor M.N."/>
            <person name="Hua S.X."/>
        </authorList>
    </citation>
    <scope>NUCLEOTIDE SEQUENCE [LARGE SCALE GENOMIC DNA]</scope>
    <source>
        <strain evidence="1 2">F 1598</strain>
    </source>
</reference>
<proteinExistence type="predicted"/>
<name>A0A0C3FTT6_PILCF</name>
<protein>
    <submittedName>
        <fullName evidence="1">Uncharacterized protein</fullName>
    </submittedName>
</protein>
<keyword evidence="2" id="KW-1185">Reference proteome</keyword>
<gene>
    <name evidence="1" type="ORF">PILCRDRAFT_814486</name>
</gene>
<dbReference type="AlphaFoldDB" id="A0A0C3FTT6"/>
<reference evidence="2" key="2">
    <citation type="submission" date="2015-01" db="EMBL/GenBank/DDBJ databases">
        <title>Evolutionary Origins and Diversification of the Mycorrhizal Mutualists.</title>
        <authorList>
            <consortium name="DOE Joint Genome Institute"/>
            <consortium name="Mycorrhizal Genomics Consortium"/>
            <person name="Kohler A."/>
            <person name="Kuo A."/>
            <person name="Nagy L.G."/>
            <person name="Floudas D."/>
            <person name="Copeland A."/>
            <person name="Barry K.W."/>
            <person name="Cichocki N."/>
            <person name="Veneault-Fourrey C."/>
            <person name="LaButti K."/>
            <person name="Lindquist E.A."/>
            <person name="Lipzen A."/>
            <person name="Lundell T."/>
            <person name="Morin E."/>
            <person name="Murat C."/>
            <person name="Riley R."/>
            <person name="Ohm R."/>
            <person name="Sun H."/>
            <person name="Tunlid A."/>
            <person name="Henrissat B."/>
            <person name="Grigoriev I.V."/>
            <person name="Hibbett D.S."/>
            <person name="Martin F."/>
        </authorList>
    </citation>
    <scope>NUCLEOTIDE SEQUENCE [LARGE SCALE GENOMIC DNA]</scope>
    <source>
        <strain evidence="2">F 1598</strain>
    </source>
</reference>
<dbReference type="InParanoid" id="A0A0C3FTT6"/>
<accession>A0A0C3FTT6</accession>
<dbReference type="Proteomes" id="UP000054166">
    <property type="component" value="Unassembled WGS sequence"/>
</dbReference>
<dbReference type="HOGENOM" id="CLU_3014977_0_0_1"/>
<organism evidence="1 2">
    <name type="scientific">Piloderma croceum (strain F 1598)</name>
    <dbReference type="NCBI Taxonomy" id="765440"/>
    <lineage>
        <taxon>Eukaryota</taxon>
        <taxon>Fungi</taxon>
        <taxon>Dikarya</taxon>
        <taxon>Basidiomycota</taxon>
        <taxon>Agaricomycotina</taxon>
        <taxon>Agaricomycetes</taxon>
        <taxon>Agaricomycetidae</taxon>
        <taxon>Atheliales</taxon>
        <taxon>Atheliaceae</taxon>
        <taxon>Piloderma</taxon>
    </lineage>
</organism>
<evidence type="ECO:0000313" key="2">
    <source>
        <dbReference type="Proteomes" id="UP000054166"/>
    </source>
</evidence>
<sequence length="56" mass="6505">MPIGNPSIFSTTYILCEVVRSRRPSVPHNCEIAFHLLVRLPHWPYVRVEVTPVNVY</sequence>
<evidence type="ECO:0000313" key="1">
    <source>
        <dbReference type="EMBL" id="KIM87770.1"/>
    </source>
</evidence>